<name>M7ZY68_TRIUA</name>
<organism evidence="1">
    <name type="scientific">Triticum urartu</name>
    <name type="common">Red wild einkorn</name>
    <name type="synonym">Crithodium urartu</name>
    <dbReference type="NCBI Taxonomy" id="4572"/>
    <lineage>
        <taxon>Eukaryota</taxon>
        <taxon>Viridiplantae</taxon>
        <taxon>Streptophyta</taxon>
        <taxon>Embryophyta</taxon>
        <taxon>Tracheophyta</taxon>
        <taxon>Spermatophyta</taxon>
        <taxon>Magnoliopsida</taxon>
        <taxon>Liliopsida</taxon>
        <taxon>Poales</taxon>
        <taxon>Poaceae</taxon>
        <taxon>BOP clade</taxon>
        <taxon>Pooideae</taxon>
        <taxon>Triticodae</taxon>
        <taxon>Triticeae</taxon>
        <taxon>Triticinae</taxon>
        <taxon>Triticum</taxon>
    </lineage>
</organism>
<proteinExistence type="predicted"/>
<reference evidence="1" key="1">
    <citation type="journal article" date="2013" name="Nature">
        <title>Draft genome of the wheat A-genome progenitor Triticum urartu.</title>
        <authorList>
            <person name="Ling H.Q."/>
            <person name="Zhao S."/>
            <person name="Liu D."/>
            <person name="Wang J."/>
            <person name="Sun H."/>
            <person name="Zhang C."/>
            <person name="Fan H."/>
            <person name="Li D."/>
            <person name="Dong L."/>
            <person name="Tao Y."/>
            <person name="Gao C."/>
            <person name="Wu H."/>
            <person name="Li Y."/>
            <person name="Cui Y."/>
            <person name="Guo X."/>
            <person name="Zheng S."/>
            <person name="Wang B."/>
            <person name="Yu K."/>
            <person name="Liang Q."/>
            <person name="Yang W."/>
            <person name="Lou X."/>
            <person name="Chen J."/>
            <person name="Feng M."/>
            <person name="Jian J."/>
            <person name="Zhang X."/>
            <person name="Luo G."/>
            <person name="Jiang Y."/>
            <person name="Liu J."/>
            <person name="Wang Z."/>
            <person name="Sha Y."/>
            <person name="Zhang B."/>
            <person name="Wu H."/>
            <person name="Tang D."/>
            <person name="Shen Q."/>
            <person name="Xue P."/>
            <person name="Zou S."/>
            <person name="Wang X."/>
            <person name="Liu X."/>
            <person name="Wang F."/>
            <person name="Yang Y."/>
            <person name="An X."/>
            <person name="Dong Z."/>
            <person name="Zhang K."/>
            <person name="Zhang X."/>
            <person name="Luo M.C."/>
            <person name="Dvorak J."/>
            <person name="Tong Y."/>
            <person name="Wang J."/>
            <person name="Yang H."/>
            <person name="Li Z."/>
            <person name="Wang D."/>
            <person name="Zhang A."/>
            <person name="Wang J."/>
        </authorList>
    </citation>
    <scope>NUCLEOTIDE SEQUENCE</scope>
</reference>
<sequence length="61" mass="6277">MALSRRMAASALLLLVLLVATVCTDVCTASPSVSTKSASSKRTAIIVTTAFLSDEMCLDAA</sequence>
<dbReference type="EMBL" id="KD054508">
    <property type="protein sequence ID" value="EMS64596.1"/>
    <property type="molecule type" value="Genomic_DNA"/>
</dbReference>
<protein>
    <submittedName>
        <fullName evidence="1">Uncharacterized protein</fullName>
    </submittedName>
</protein>
<gene>
    <name evidence="1" type="ORF">TRIUR3_12506</name>
</gene>
<dbReference type="AlphaFoldDB" id="M7ZY68"/>
<accession>M7ZY68</accession>
<evidence type="ECO:0000313" key="1">
    <source>
        <dbReference type="EMBL" id="EMS64596.1"/>
    </source>
</evidence>